<dbReference type="InterPro" id="IPR001509">
    <property type="entry name" value="Epimerase_deHydtase"/>
</dbReference>
<comment type="caution">
    <text evidence="3">The sequence shown here is derived from an EMBL/GenBank/DDBJ whole genome shotgun (WGS) entry which is preliminary data.</text>
</comment>
<name>A0A1G2EF86_9BACT</name>
<comment type="similarity">
    <text evidence="1">Belongs to the NAD(P)-dependent epimerase/dehydratase family.</text>
</comment>
<dbReference type="SUPFAM" id="SSF51735">
    <property type="entry name" value="NAD(P)-binding Rossmann-fold domains"/>
    <property type="match status" value="1"/>
</dbReference>
<sequence>MLNKKKIFITGGAGFIGSNLVERLGKQNQIAVYDIRNGEDLLDFEKLKKAIKNHNFVFHLASNPDIAKSEKYPKLDLDQGIITTFNVLEAMRQNNIKKIVYTSGSGVYGDQGTKYTKENFGPLLPVSMYGASKLAAEALISAYCNMYGMQSWIFRPANIVGRRQTHGVGYDFIRKLKNDPKNLQILGDGSQSKSYLYVDDLINAIILAIEKSNDKVNLFNLASDTFVDVKTIAKITINEMGLKNVKMHFGTSPRGWKGDVPKVRINTEKINQLGWEPKLISKEAVRRSIRDLLKEMGYIKNKI</sequence>
<evidence type="ECO:0000259" key="2">
    <source>
        <dbReference type="Pfam" id="PF01370"/>
    </source>
</evidence>
<proteinExistence type="inferred from homology"/>
<protein>
    <recommendedName>
        <fullName evidence="2">NAD-dependent epimerase/dehydratase domain-containing protein</fullName>
    </recommendedName>
</protein>
<organism evidence="3 4">
    <name type="scientific">Candidatus Nealsonbacteria bacterium RIFCSPLOWO2_01_FULL_43_32</name>
    <dbReference type="NCBI Taxonomy" id="1801672"/>
    <lineage>
        <taxon>Bacteria</taxon>
        <taxon>Candidatus Nealsoniibacteriota</taxon>
    </lineage>
</organism>
<evidence type="ECO:0000313" key="3">
    <source>
        <dbReference type="EMBL" id="OGZ24000.1"/>
    </source>
</evidence>
<dbReference type="AlphaFoldDB" id="A0A1G2EF86"/>
<dbReference type="Gene3D" id="3.40.50.720">
    <property type="entry name" value="NAD(P)-binding Rossmann-like Domain"/>
    <property type="match status" value="1"/>
</dbReference>
<feature type="domain" description="NAD-dependent epimerase/dehydratase" evidence="2">
    <location>
        <begin position="7"/>
        <end position="221"/>
    </location>
</feature>
<dbReference type="Gene3D" id="3.90.25.10">
    <property type="entry name" value="UDP-galactose 4-epimerase, domain 1"/>
    <property type="match status" value="1"/>
</dbReference>
<gene>
    <name evidence="3" type="ORF">A2896_01520</name>
</gene>
<evidence type="ECO:0000313" key="4">
    <source>
        <dbReference type="Proteomes" id="UP000178647"/>
    </source>
</evidence>
<dbReference type="STRING" id="1801672.A2896_01520"/>
<dbReference type="Proteomes" id="UP000178647">
    <property type="component" value="Unassembled WGS sequence"/>
</dbReference>
<accession>A0A1G2EF86</accession>
<dbReference type="Pfam" id="PF01370">
    <property type="entry name" value="Epimerase"/>
    <property type="match status" value="1"/>
</dbReference>
<evidence type="ECO:0000256" key="1">
    <source>
        <dbReference type="ARBA" id="ARBA00007637"/>
    </source>
</evidence>
<dbReference type="InterPro" id="IPR036291">
    <property type="entry name" value="NAD(P)-bd_dom_sf"/>
</dbReference>
<dbReference type="EMBL" id="MHMH01000021">
    <property type="protein sequence ID" value="OGZ24000.1"/>
    <property type="molecule type" value="Genomic_DNA"/>
</dbReference>
<dbReference type="PANTHER" id="PTHR43000">
    <property type="entry name" value="DTDP-D-GLUCOSE 4,6-DEHYDRATASE-RELATED"/>
    <property type="match status" value="1"/>
</dbReference>
<reference evidence="3 4" key="1">
    <citation type="journal article" date="2016" name="Nat. Commun.">
        <title>Thousands of microbial genomes shed light on interconnected biogeochemical processes in an aquifer system.</title>
        <authorList>
            <person name="Anantharaman K."/>
            <person name="Brown C.T."/>
            <person name="Hug L.A."/>
            <person name="Sharon I."/>
            <person name="Castelle C.J."/>
            <person name="Probst A.J."/>
            <person name="Thomas B.C."/>
            <person name="Singh A."/>
            <person name="Wilkins M.J."/>
            <person name="Karaoz U."/>
            <person name="Brodie E.L."/>
            <person name="Williams K.H."/>
            <person name="Hubbard S.S."/>
            <person name="Banfield J.F."/>
        </authorList>
    </citation>
    <scope>NUCLEOTIDE SEQUENCE [LARGE SCALE GENOMIC DNA]</scope>
</reference>